<evidence type="ECO:0000256" key="5">
    <source>
        <dbReference type="SAM" id="MobiDB-lite"/>
    </source>
</evidence>
<comment type="caution">
    <text evidence="7">The sequence shown here is derived from an EMBL/GenBank/DDBJ whole genome shotgun (WGS) entry which is preliminary data.</text>
</comment>
<evidence type="ECO:0000256" key="4">
    <source>
        <dbReference type="ARBA" id="ARBA00023263"/>
    </source>
</evidence>
<dbReference type="Pfam" id="PF06321">
    <property type="entry name" value="P_gingi_FimA"/>
    <property type="match status" value="1"/>
</dbReference>
<gene>
    <name evidence="7" type="ORF">PZH42_05315</name>
</gene>
<dbReference type="EMBL" id="JARFID010000004">
    <property type="protein sequence ID" value="MDE8693516.1"/>
    <property type="molecule type" value="Genomic_DNA"/>
</dbReference>
<dbReference type="InterPro" id="IPR029141">
    <property type="entry name" value="FimA_N"/>
</dbReference>
<dbReference type="RefSeq" id="WP_256141494.1">
    <property type="nucleotide sequence ID" value="NZ_JANFZY010000022.1"/>
</dbReference>
<feature type="region of interest" description="Disordered" evidence="5">
    <location>
        <begin position="223"/>
        <end position="246"/>
    </location>
</feature>
<comment type="subcellular location">
    <subcellularLocation>
        <location evidence="1">Fimbrium</location>
    </subcellularLocation>
</comment>
<keyword evidence="4" id="KW-0281">Fimbrium</keyword>
<proteinExistence type="inferred from homology"/>
<keyword evidence="3" id="KW-0732">Signal</keyword>
<evidence type="ECO:0000256" key="1">
    <source>
        <dbReference type="ARBA" id="ARBA00004561"/>
    </source>
</evidence>
<dbReference type="Proteomes" id="UP001221924">
    <property type="component" value="Unassembled WGS sequence"/>
</dbReference>
<evidence type="ECO:0000313" key="8">
    <source>
        <dbReference type="Proteomes" id="UP001221924"/>
    </source>
</evidence>
<evidence type="ECO:0000259" key="6">
    <source>
        <dbReference type="Pfam" id="PF06321"/>
    </source>
</evidence>
<reference evidence="7" key="1">
    <citation type="submission" date="2023-03" db="EMBL/GenBank/DDBJ databases">
        <title>DFI Biobank Strains.</title>
        <authorList>
            <person name="Mostad J."/>
            <person name="Paddock L."/>
            <person name="Medina S."/>
            <person name="Waligurski E."/>
            <person name="Barat B."/>
            <person name="Smith R."/>
            <person name="Burgo V."/>
            <person name="Metcalfe C."/>
            <person name="Woodson C."/>
            <person name="Sundararajan A."/>
            <person name="Ramaswamy R."/>
            <person name="Lin H."/>
            <person name="Pamer E.G."/>
        </authorList>
    </citation>
    <scope>NUCLEOTIDE SEQUENCE</scope>
    <source>
        <strain evidence="7">DFI.9.5</strain>
    </source>
</reference>
<sequence>MKRNKLYILPLILSLFWGLTSCEDDSSIESAGTGSVSGITLKLSMPSSVASRAVEEPGEEVLNENTIKSLDVFVYREGADECLFYQHFAFSPELTGTGEHTATLDAAQEKFDQNINHTIYVVANHTATIPAAGLSLPELKALTAPTLDADKKQDAFLMDGKHTMVLNDGIIVNKEIPVVLKRATAKIRISLNYVNSFTPIDNNIPSKKMVNYATSGSSIADGSVNTPTLQSMNSFTEQNTGAGNSN</sequence>
<dbReference type="AlphaFoldDB" id="A0AAW6LX91"/>
<accession>A0AAW6LX91</accession>
<evidence type="ECO:0000256" key="2">
    <source>
        <dbReference type="ARBA" id="ARBA00006011"/>
    </source>
</evidence>
<evidence type="ECO:0000256" key="3">
    <source>
        <dbReference type="ARBA" id="ARBA00022729"/>
    </source>
</evidence>
<protein>
    <submittedName>
        <fullName evidence="7">Fimbrial protein</fullName>
    </submittedName>
</protein>
<name>A0AAW6LX91_9BACE</name>
<comment type="similarity">
    <text evidence="2">Belongs to the bacteroidetes fimbrillin superfamily. FimA/Mfa1 family.</text>
</comment>
<feature type="domain" description="Major fimbrial subunit protein N-terminal" evidence="6">
    <location>
        <begin position="41"/>
        <end position="166"/>
    </location>
</feature>
<evidence type="ECO:0000313" key="7">
    <source>
        <dbReference type="EMBL" id="MDE8693516.1"/>
    </source>
</evidence>
<dbReference type="PROSITE" id="PS51257">
    <property type="entry name" value="PROKAR_LIPOPROTEIN"/>
    <property type="match status" value="1"/>
</dbReference>
<organism evidence="7 8">
    <name type="scientific">Bacteroides cellulosilyticus</name>
    <dbReference type="NCBI Taxonomy" id="246787"/>
    <lineage>
        <taxon>Bacteria</taxon>
        <taxon>Pseudomonadati</taxon>
        <taxon>Bacteroidota</taxon>
        <taxon>Bacteroidia</taxon>
        <taxon>Bacteroidales</taxon>
        <taxon>Bacteroidaceae</taxon>
        <taxon>Bacteroides</taxon>
    </lineage>
</organism>
<dbReference type="Gene3D" id="2.60.40.2580">
    <property type="match status" value="1"/>
</dbReference>
<dbReference type="GO" id="GO:0009289">
    <property type="term" value="C:pilus"/>
    <property type="evidence" value="ECO:0007669"/>
    <property type="project" value="UniProtKB-SubCell"/>
</dbReference>